<dbReference type="PANTHER" id="PTHR18919:SF139">
    <property type="entry name" value="THIOLASE-LIKE PROTEIN TYPE 1 ADDITIONAL C-TERMINAL DOMAIN-CONTAINING PROTEIN"/>
    <property type="match status" value="1"/>
</dbReference>
<organism evidence="4 5">
    <name type="scientific">Arsenicicoccus bolidensis</name>
    <dbReference type="NCBI Taxonomy" id="229480"/>
    <lineage>
        <taxon>Bacteria</taxon>
        <taxon>Bacillati</taxon>
        <taxon>Actinomycetota</taxon>
        <taxon>Actinomycetes</taxon>
        <taxon>Micrococcales</taxon>
        <taxon>Intrasporangiaceae</taxon>
        <taxon>Arsenicicoccus</taxon>
    </lineage>
</organism>
<dbReference type="Proteomes" id="UP001521931">
    <property type="component" value="Unassembled WGS sequence"/>
</dbReference>
<dbReference type="Gene3D" id="3.40.47.10">
    <property type="match status" value="1"/>
</dbReference>
<reference evidence="4 5" key="1">
    <citation type="submission" date="2022-02" db="EMBL/GenBank/DDBJ databases">
        <title>Uncovering new skin microbiome diversity through culturing and metagenomics.</title>
        <authorList>
            <person name="Conlan S."/>
            <person name="Deming C."/>
            <person name="Nisc Comparative Sequencing Program N."/>
            <person name="Segre J.A."/>
        </authorList>
    </citation>
    <scope>NUCLEOTIDE SEQUENCE [LARGE SCALE GENOMIC DNA]</scope>
    <source>
        <strain evidence="4 5">ACRQZ</strain>
    </source>
</reference>
<keyword evidence="3" id="KW-0012">Acyltransferase</keyword>
<evidence type="ECO:0000256" key="2">
    <source>
        <dbReference type="ARBA" id="ARBA00022679"/>
    </source>
</evidence>
<comment type="similarity">
    <text evidence="1">Belongs to the thiolase-like superfamily. Thiolase family.</text>
</comment>
<protein>
    <submittedName>
        <fullName evidence="4">Acetyl-CoA acetyltransferase</fullName>
    </submittedName>
</protein>
<comment type="caution">
    <text evidence="4">The sequence shown here is derived from an EMBL/GenBank/DDBJ whole genome shotgun (WGS) entry which is preliminary data.</text>
</comment>
<dbReference type="SUPFAM" id="SSF53901">
    <property type="entry name" value="Thiolase-like"/>
    <property type="match status" value="2"/>
</dbReference>
<dbReference type="PANTHER" id="PTHR18919">
    <property type="entry name" value="ACETYL-COA C-ACYLTRANSFERASE"/>
    <property type="match status" value="1"/>
</dbReference>
<keyword evidence="5" id="KW-1185">Reference proteome</keyword>
<gene>
    <name evidence="4" type="ORF">MHL29_01720</name>
</gene>
<evidence type="ECO:0000256" key="1">
    <source>
        <dbReference type="ARBA" id="ARBA00010982"/>
    </source>
</evidence>
<evidence type="ECO:0000313" key="4">
    <source>
        <dbReference type="EMBL" id="MCG7320612.1"/>
    </source>
</evidence>
<accession>A0ABS9PYA2</accession>
<proteinExistence type="inferred from homology"/>
<dbReference type="EMBL" id="JAKRCV010000003">
    <property type="protein sequence ID" value="MCG7320612.1"/>
    <property type="molecule type" value="Genomic_DNA"/>
</dbReference>
<sequence>MTVAPATVLGLPVGLDPRTPVVIGVGEWSERLGDPAYAALSPVALAARAVEQALADAAPGAGAGARALRRAVDVVADIPQFEVSTPDAVAPLGRSDNVPRSVATRTGLRPRHVLTDVAGGQGPQHLVTELAASIARGDCEVAVACGAEALSTMRHLLSRPAAERPSWSEAVGGQHEGRGHGLEGLVDFDDSGQIDAPRLYALLERARQRRLAQAGMDDPDYGASMGELFAPFTRVAAHHPHAALRENLSAADLLTVTPRNRMVAEPYPKLLVARDLVNQGAAVIVASIERAASLDVPQDRWVYLHGHCDTVERPLLERPDLDAYPAGVAAVRSALEVAGTGLDEVRHLDLYSCFPVAVSSVCDGIGLAPDDPRGLTLTGGLPYFGGPGNDYTMHAIAEAVRRLRCAPGDFALTTGNGGVLSKYSVGLWSTTPRAWRPGELAAVQRRLDAAPTVPHRAPGQHTAPTAGAGIRDGLETWTITHAKDGAREATLVVRDADGVRSMHRTSDPAVLAELAELTDLTD</sequence>
<dbReference type="RefSeq" id="WP_239261706.1">
    <property type="nucleotide sequence ID" value="NZ_JAKRCV010000003.1"/>
</dbReference>
<evidence type="ECO:0000313" key="5">
    <source>
        <dbReference type="Proteomes" id="UP001521931"/>
    </source>
</evidence>
<name>A0ABS9PYA2_9MICO</name>
<evidence type="ECO:0000256" key="3">
    <source>
        <dbReference type="ARBA" id="ARBA00023315"/>
    </source>
</evidence>
<keyword evidence="2" id="KW-0808">Transferase</keyword>
<dbReference type="InterPro" id="IPR016039">
    <property type="entry name" value="Thiolase-like"/>
</dbReference>